<dbReference type="EMBL" id="WOWA01000002">
    <property type="protein sequence ID" value="NLV11941.1"/>
    <property type="molecule type" value="Genomic_DNA"/>
</dbReference>
<comment type="caution">
    <text evidence="1">The sequence shown here is derived from an EMBL/GenBank/DDBJ whole genome shotgun (WGS) entry which is preliminary data.</text>
</comment>
<sequence length="132" mass="14999">MSKSIVTSFNLHSISQFGSTVGFPVYIDYNERYDENSVGRHDYAADAPFIQITVSNGRIAIGRSLSSCVAFLSDLLARYTRSLRLEDPPYIMVSSAQYHEYELDFDPASSWRFVWRSISIVNESTRNVLSLI</sequence>
<name>A0A847UKC4_HALAR</name>
<protein>
    <submittedName>
        <fullName evidence="1">Uncharacterized protein</fullName>
    </submittedName>
</protein>
<proteinExistence type="predicted"/>
<organism evidence="1 2">
    <name type="scientific">Haloarcula argentinensis</name>
    <dbReference type="NCBI Taxonomy" id="43776"/>
    <lineage>
        <taxon>Archaea</taxon>
        <taxon>Methanobacteriati</taxon>
        <taxon>Methanobacteriota</taxon>
        <taxon>Stenosarchaea group</taxon>
        <taxon>Halobacteria</taxon>
        <taxon>Halobacteriales</taxon>
        <taxon>Haloarculaceae</taxon>
        <taxon>Haloarcula</taxon>
    </lineage>
</organism>
<evidence type="ECO:0000313" key="2">
    <source>
        <dbReference type="Proteomes" id="UP000641625"/>
    </source>
</evidence>
<accession>A0A847UKC4</accession>
<evidence type="ECO:0000313" key="1">
    <source>
        <dbReference type="EMBL" id="NLV11941.1"/>
    </source>
</evidence>
<reference evidence="1" key="1">
    <citation type="submission" date="2019-12" db="EMBL/GenBank/DDBJ databases">
        <title>Whole genome sequencing of Haloarcula argentinensis strain pws5.</title>
        <authorList>
            <person name="Verma D.K."/>
            <person name="Gopal K."/>
            <person name="Prasad E.S."/>
        </authorList>
    </citation>
    <scope>NUCLEOTIDE SEQUENCE</scope>
    <source>
        <strain evidence="1">Pws5</strain>
    </source>
</reference>
<gene>
    <name evidence="1" type="ORF">GOC77_01370</name>
</gene>
<dbReference type="Proteomes" id="UP000641625">
    <property type="component" value="Unassembled WGS sequence"/>
</dbReference>
<dbReference type="AlphaFoldDB" id="A0A847UKC4"/>